<dbReference type="EMBL" id="CP136897">
    <property type="protein sequence ID" value="WOL17324.1"/>
    <property type="molecule type" value="Genomic_DNA"/>
</dbReference>
<evidence type="ECO:0000256" key="1">
    <source>
        <dbReference type="ARBA" id="ARBA00009995"/>
    </source>
</evidence>
<sequence length="218" mass="24521">MTLSVIPFPAADFDLPDGCENIAQVTTEEAKRSSSRMSPGSVSHSENPRRPQARRCHRRLLAVDHGCRLQAPLAVPRVLQHQVMLVVRKSDGVVMNSFYELEPDYAHHYQSVTGRRAWHVGPVSLCNKDPFEKSGRGDKPSIDLDKCMSWLDSKESGLVIFVCFGSISQFSMAQLREIAIGLEDAGEPFVWVVQEVGGDIEEWLPKGYQERWWTPVRG</sequence>
<gene>
    <name evidence="4" type="ORF">Cni_G26115</name>
</gene>
<dbReference type="GO" id="GO:0035251">
    <property type="term" value="F:UDP-glucosyltransferase activity"/>
    <property type="evidence" value="ECO:0007669"/>
    <property type="project" value="TreeGrafter"/>
</dbReference>
<dbReference type="SUPFAM" id="SSF53756">
    <property type="entry name" value="UDP-Glycosyltransferase/glycogen phosphorylase"/>
    <property type="match status" value="1"/>
</dbReference>
<keyword evidence="2" id="KW-0808">Transferase</keyword>
<name>A0AAQ3QN28_9LILI</name>
<accession>A0AAQ3QN28</accession>
<comment type="similarity">
    <text evidence="1">Belongs to the UDP-glycosyltransferase family.</text>
</comment>
<feature type="region of interest" description="Disordered" evidence="3">
    <location>
        <begin position="26"/>
        <end position="54"/>
    </location>
</feature>
<feature type="compositionally biased region" description="Low complexity" evidence="3">
    <location>
        <begin position="35"/>
        <end position="45"/>
    </location>
</feature>
<keyword evidence="2" id="KW-0328">Glycosyltransferase</keyword>
<organism evidence="4 5">
    <name type="scientific">Canna indica</name>
    <name type="common">Indian-shot</name>
    <dbReference type="NCBI Taxonomy" id="4628"/>
    <lineage>
        <taxon>Eukaryota</taxon>
        <taxon>Viridiplantae</taxon>
        <taxon>Streptophyta</taxon>
        <taxon>Embryophyta</taxon>
        <taxon>Tracheophyta</taxon>
        <taxon>Spermatophyta</taxon>
        <taxon>Magnoliopsida</taxon>
        <taxon>Liliopsida</taxon>
        <taxon>Zingiberales</taxon>
        <taxon>Cannaceae</taxon>
        <taxon>Canna</taxon>
    </lineage>
</organism>
<evidence type="ECO:0000313" key="5">
    <source>
        <dbReference type="Proteomes" id="UP001327560"/>
    </source>
</evidence>
<proteinExistence type="inferred from homology"/>
<evidence type="ECO:0000313" key="4">
    <source>
        <dbReference type="EMBL" id="WOL17324.1"/>
    </source>
</evidence>
<keyword evidence="5" id="KW-1185">Reference proteome</keyword>
<dbReference type="Gene3D" id="3.40.50.2000">
    <property type="entry name" value="Glycogen Phosphorylase B"/>
    <property type="match status" value="2"/>
</dbReference>
<dbReference type="AlphaFoldDB" id="A0AAQ3QN28"/>
<evidence type="ECO:0000256" key="3">
    <source>
        <dbReference type="SAM" id="MobiDB-lite"/>
    </source>
</evidence>
<evidence type="ECO:0000256" key="2">
    <source>
        <dbReference type="ARBA" id="ARBA00022676"/>
    </source>
</evidence>
<reference evidence="4 5" key="1">
    <citation type="submission" date="2023-10" db="EMBL/GenBank/DDBJ databases">
        <title>Chromosome-scale genome assembly provides insights into flower coloration mechanisms of Canna indica.</title>
        <authorList>
            <person name="Li C."/>
        </authorList>
    </citation>
    <scope>NUCLEOTIDE SEQUENCE [LARGE SCALE GENOMIC DNA]</scope>
    <source>
        <tissue evidence="4">Flower</tissue>
    </source>
</reference>
<dbReference type="Proteomes" id="UP001327560">
    <property type="component" value="Chromosome 8"/>
</dbReference>
<protein>
    <submittedName>
        <fullName evidence="4">Uncharacterized protein</fullName>
    </submittedName>
</protein>
<dbReference type="PANTHER" id="PTHR48047:SF45">
    <property type="entry name" value="SCOPOLETIN GLUCOSYLTRANSFERASE-LIKE"/>
    <property type="match status" value="1"/>
</dbReference>
<dbReference type="PANTHER" id="PTHR48047">
    <property type="entry name" value="GLYCOSYLTRANSFERASE"/>
    <property type="match status" value="1"/>
</dbReference>